<gene>
    <name evidence="1" type="ORF">F7725_010585</name>
</gene>
<dbReference type="InterPro" id="IPR038765">
    <property type="entry name" value="Papain-like_cys_pep_sf"/>
</dbReference>
<protein>
    <recommendedName>
        <fullName evidence="3">Ubiquitin-like protease family profile domain-containing protein</fullName>
    </recommendedName>
</protein>
<dbReference type="InterPro" id="IPR036397">
    <property type="entry name" value="RNaseH_sf"/>
</dbReference>
<sequence length="126" mass="14486">MVRKKCPAIGRWACATVAHPKQQDSASCGVFVCKTLFSLQSKLKRWDQLLQGTMFGLRTKTQFTTKFSPYYRMFGREARYPSEVPKEYKVGTKKRRKARGRHGGTSRVLRIEGKVADLGTERVKRQ</sequence>
<dbReference type="AlphaFoldDB" id="A0A7J5XQF5"/>
<name>A0A7J5XQF5_DISMA</name>
<comment type="caution">
    <text evidence="1">The sequence shown here is derived from an EMBL/GenBank/DDBJ whole genome shotgun (WGS) entry which is preliminary data.</text>
</comment>
<dbReference type="Proteomes" id="UP000518266">
    <property type="component" value="Unassembled WGS sequence"/>
</dbReference>
<keyword evidence="2" id="KW-1185">Reference proteome</keyword>
<reference evidence="1 2" key="1">
    <citation type="submission" date="2020-03" db="EMBL/GenBank/DDBJ databases">
        <title>Dissostichus mawsoni Genome sequencing and assembly.</title>
        <authorList>
            <person name="Park H."/>
        </authorList>
    </citation>
    <scope>NUCLEOTIDE SEQUENCE [LARGE SCALE GENOMIC DNA]</scope>
    <source>
        <strain evidence="1">DM0001</strain>
        <tissue evidence="1">Muscle</tissue>
    </source>
</reference>
<accession>A0A7J5XQF5</accession>
<proteinExistence type="predicted"/>
<dbReference type="Gene3D" id="3.30.420.10">
    <property type="entry name" value="Ribonuclease H-like superfamily/Ribonuclease H"/>
    <property type="match status" value="1"/>
</dbReference>
<dbReference type="OrthoDB" id="413122at2759"/>
<evidence type="ECO:0000313" key="1">
    <source>
        <dbReference type="EMBL" id="KAF3838817.1"/>
    </source>
</evidence>
<evidence type="ECO:0008006" key="3">
    <source>
        <dbReference type="Google" id="ProtNLM"/>
    </source>
</evidence>
<dbReference type="GO" id="GO:0003676">
    <property type="term" value="F:nucleic acid binding"/>
    <property type="evidence" value="ECO:0007669"/>
    <property type="project" value="InterPro"/>
</dbReference>
<evidence type="ECO:0000313" key="2">
    <source>
        <dbReference type="Proteomes" id="UP000518266"/>
    </source>
</evidence>
<dbReference type="EMBL" id="JAAKFY010000022">
    <property type="protein sequence ID" value="KAF3838817.1"/>
    <property type="molecule type" value="Genomic_DNA"/>
</dbReference>
<organism evidence="1 2">
    <name type="scientific">Dissostichus mawsoni</name>
    <name type="common">Antarctic cod</name>
    <dbReference type="NCBI Taxonomy" id="36200"/>
    <lineage>
        <taxon>Eukaryota</taxon>
        <taxon>Metazoa</taxon>
        <taxon>Chordata</taxon>
        <taxon>Craniata</taxon>
        <taxon>Vertebrata</taxon>
        <taxon>Euteleostomi</taxon>
        <taxon>Actinopterygii</taxon>
        <taxon>Neopterygii</taxon>
        <taxon>Teleostei</taxon>
        <taxon>Neoteleostei</taxon>
        <taxon>Acanthomorphata</taxon>
        <taxon>Eupercaria</taxon>
        <taxon>Perciformes</taxon>
        <taxon>Notothenioidei</taxon>
        <taxon>Nototheniidae</taxon>
        <taxon>Dissostichus</taxon>
    </lineage>
</organism>
<dbReference type="SUPFAM" id="SSF54001">
    <property type="entry name" value="Cysteine proteinases"/>
    <property type="match status" value="1"/>
</dbReference>